<dbReference type="InterPro" id="IPR016181">
    <property type="entry name" value="Acyl_CoA_acyltransferase"/>
</dbReference>
<dbReference type="Gene3D" id="3.40.1080.10">
    <property type="entry name" value="Glutaconate Coenzyme A-transferase"/>
    <property type="match status" value="1"/>
</dbReference>
<dbReference type="Pfam" id="PF13336">
    <property type="entry name" value="AcetylCoA_hyd_C"/>
    <property type="match status" value="1"/>
</dbReference>
<dbReference type="InterPro" id="IPR038460">
    <property type="entry name" value="AcetylCoA_hyd_C_sf"/>
</dbReference>
<dbReference type="SUPFAM" id="SSF55729">
    <property type="entry name" value="Acyl-CoA N-acyltransferases (Nat)"/>
    <property type="match status" value="1"/>
</dbReference>
<reference evidence="5" key="1">
    <citation type="journal article" date="2019" name="Int. J. Syst. Evol. Microbiol.">
        <title>The Global Catalogue of Microorganisms (GCM) 10K type strain sequencing project: providing services to taxonomists for standard genome sequencing and annotation.</title>
        <authorList>
            <consortium name="The Broad Institute Genomics Platform"/>
            <consortium name="The Broad Institute Genome Sequencing Center for Infectious Disease"/>
            <person name="Wu L."/>
            <person name="Ma J."/>
        </authorList>
    </citation>
    <scope>NUCLEOTIDE SEQUENCE [LARGE SCALE GENOMIC DNA]</scope>
    <source>
        <strain evidence="5">CGMCC 1.12371</strain>
    </source>
</reference>
<dbReference type="Proteomes" id="UP001596501">
    <property type="component" value="Unassembled WGS sequence"/>
</dbReference>
<dbReference type="SUPFAM" id="SSF100950">
    <property type="entry name" value="NagB/RpiA/CoA transferase-like"/>
    <property type="match status" value="2"/>
</dbReference>
<evidence type="ECO:0000259" key="3">
    <source>
        <dbReference type="PROSITE" id="PS51186"/>
    </source>
</evidence>
<protein>
    <submittedName>
        <fullName evidence="4">GNAT family N-acetyltransferase</fullName>
        <ecNumber evidence="4">2.3.1.-</ecNumber>
    </submittedName>
</protein>
<sequence length="650" mass="71547">MSLLSRIGTPLTQWAKQVFDTTPAAVPPRAAALQVLENEPYASKCLSAEQAAELVKPGNKVFVGTACATPRTLIRALEAVRFPPPDVELIHFLTTDSIARDAQGAPVTQYRHQCFFVGMDMREAVKRGQAEYLPVSIAAVPELFNIGRFPLDVAFIQVSPPDRFGYVSLGVSVDVVVAAVQNARLVIAEVVPDMPWTMGYSTLHESQIHHFVPVDTPLIEYTHTVSETQVVERIARYIAGIIEDGSTLQIGLGRYPNEALRYLTDRKDLGIHSDVITDAILPLLERGILTGKHKTSDKGKIVTSFAMGSRQLYEVLDRNPLFSFQPMDMVCAVGTIASQHKMVSVTQAFAIDLTGQVCADQFEGEFYSGIAAQEEFLRGASRSPGGKPIICLASTTDDGKQSRIRPMLKAGEGVTVPRSDVHFVITEYGVAYLFGKSLRERAIALIQIAHPDHRQGLLDEAKQLGYLSPTHTLKNMRAYPVEDERTVQLKNGQTVMLRPARASDGNGIRQLFFGLPAADVYTRFFRTVHALSADDVERLCNHNYENEVGFVAVVGPREQEEIIGQACYFSNPSTNLADVAYLINPQWQSTGLGSALQQRILEHAQARGVRGFIADILPGNTKMIALAKKATDHITVEKEDDSLHVTMMFE</sequence>
<comment type="caution">
    <text evidence="4">The sequence shown here is derived from an EMBL/GenBank/DDBJ whole genome shotgun (WGS) entry which is preliminary data.</text>
</comment>
<dbReference type="PANTHER" id="PTHR21432">
    <property type="entry name" value="ACETYL-COA HYDROLASE-RELATED"/>
    <property type="match status" value="1"/>
</dbReference>
<dbReference type="Gene3D" id="3.30.750.70">
    <property type="entry name" value="4-hydroxybutyrate coenzyme like domains"/>
    <property type="match status" value="1"/>
</dbReference>
<name>A0ABW2QPT7_9BURK</name>
<keyword evidence="5" id="KW-1185">Reference proteome</keyword>
<dbReference type="InterPro" id="IPR037171">
    <property type="entry name" value="NagB/RpiA_transferase-like"/>
</dbReference>
<dbReference type="Pfam" id="PF13302">
    <property type="entry name" value="Acetyltransf_3"/>
    <property type="match status" value="1"/>
</dbReference>
<keyword evidence="2 4" id="KW-0808">Transferase</keyword>
<accession>A0ABW2QPT7</accession>
<dbReference type="EC" id="2.3.1.-" evidence="4"/>
<dbReference type="InterPro" id="IPR003702">
    <property type="entry name" value="ActCoA_hydro_N"/>
</dbReference>
<dbReference type="PROSITE" id="PS51186">
    <property type="entry name" value="GNAT"/>
    <property type="match status" value="1"/>
</dbReference>
<dbReference type="Pfam" id="PF02550">
    <property type="entry name" value="AcetylCoA_hydro"/>
    <property type="match status" value="1"/>
</dbReference>
<feature type="domain" description="N-acetyltransferase" evidence="3">
    <location>
        <begin position="495"/>
        <end position="650"/>
    </location>
</feature>
<dbReference type="Gene3D" id="3.40.1080.20">
    <property type="entry name" value="Acetyl-CoA hydrolase/transferase C-terminal domain"/>
    <property type="match status" value="1"/>
</dbReference>
<gene>
    <name evidence="4" type="ORF">ACFQPB_20780</name>
</gene>
<dbReference type="InterPro" id="IPR000182">
    <property type="entry name" value="GNAT_dom"/>
</dbReference>
<dbReference type="EMBL" id="JBHTCA010000028">
    <property type="protein sequence ID" value="MFC7411306.1"/>
    <property type="molecule type" value="Genomic_DNA"/>
</dbReference>
<evidence type="ECO:0000256" key="2">
    <source>
        <dbReference type="ARBA" id="ARBA00022679"/>
    </source>
</evidence>
<comment type="similarity">
    <text evidence="1">Belongs to the acetyl-CoA hydrolase/transferase family.</text>
</comment>
<dbReference type="InterPro" id="IPR046433">
    <property type="entry name" value="ActCoA_hydro"/>
</dbReference>
<dbReference type="GO" id="GO:0016746">
    <property type="term" value="F:acyltransferase activity"/>
    <property type="evidence" value="ECO:0007669"/>
    <property type="project" value="UniProtKB-KW"/>
</dbReference>
<dbReference type="CDD" id="cd04301">
    <property type="entry name" value="NAT_SF"/>
    <property type="match status" value="1"/>
</dbReference>
<keyword evidence="4" id="KW-0012">Acyltransferase</keyword>
<evidence type="ECO:0000256" key="1">
    <source>
        <dbReference type="ARBA" id="ARBA00009632"/>
    </source>
</evidence>
<organism evidence="4 5">
    <name type="scientific">Hydrogenophaga atypica</name>
    <dbReference type="NCBI Taxonomy" id="249409"/>
    <lineage>
        <taxon>Bacteria</taxon>
        <taxon>Pseudomonadati</taxon>
        <taxon>Pseudomonadota</taxon>
        <taxon>Betaproteobacteria</taxon>
        <taxon>Burkholderiales</taxon>
        <taxon>Comamonadaceae</taxon>
        <taxon>Hydrogenophaga</taxon>
    </lineage>
</organism>
<evidence type="ECO:0000313" key="5">
    <source>
        <dbReference type="Proteomes" id="UP001596501"/>
    </source>
</evidence>
<dbReference type="InterPro" id="IPR026888">
    <property type="entry name" value="AcetylCoA_hyd_C"/>
</dbReference>
<evidence type="ECO:0000313" key="4">
    <source>
        <dbReference type="EMBL" id="MFC7411306.1"/>
    </source>
</evidence>
<dbReference type="RefSeq" id="WP_382227531.1">
    <property type="nucleotide sequence ID" value="NZ_JBHTCA010000028.1"/>
</dbReference>
<dbReference type="PANTHER" id="PTHR21432:SF20">
    <property type="entry name" value="ACETYL-COA HYDROLASE"/>
    <property type="match status" value="1"/>
</dbReference>
<dbReference type="Gene3D" id="3.40.630.30">
    <property type="match status" value="1"/>
</dbReference>
<proteinExistence type="inferred from homology"/>